<evidence type="ECO:0000256" key="1">
    <source>
        <dbReference type="ARBA" id="ARBA00010641"/>
    </source>
</evidence>
<evidence type="ECO:0000313" key="8">
    <source>
        <dbReference type="Proteomes" id="UP000287547"/>
    </source>
</evidence>
<organism evidence="7 8">
    <name type="scientific">Kibdelosporangium aridum</name>
    <dbReference type="NCBI Taxonomy" id="2030"/>
    <lineage>
        <taxon>Bacteria</taxon>
        <taxon>Bacillati</taxon>
        <taxon>Actinomycetota</taxon>
        <taxon>Actinomycetes</taxon>
        <taxon>Pseudonocardiales</taxon>
        <taxon>Pseudonocardiaceae</taxon>
        <taxon>Kibdelosporangium</taxon>
    </lineage>
</organism>
<reference evidence="7 8" key="1">
    <citation type="submission" date="2018-05" db="EMBL/GenBank/DDBJ databases">
        <title>Evolution of GPA BGCs.</title>
        <authorList>
            <person name="Waglechner N."/>
            <person name="Wright G.D."/>
        </authorList>
    </citation>
    <scope>NUCLEOTIDE SEQUENCE [LARGE SCALE GENOMIC DNA]</scope>
    <source>
        <strain evidence="7 8">A82846</strain>
    </source>
</reference>
<evidence type="ECO:0000256" key="4">
    <source>
        <dbReference type="ARBA" id="ARBA00023125"/>
    </source>
</evidence>
<feature type="domain" description="HTH luxR-type" evidence="6">
    <location>
        <begin position="119"/>
        <end position="172"/>
    </location>
</feature>
<dbReference type="GO" id="GO:0003677">
    <property type="term" value="F:DNA binding"/>
    <property type="evidence" value="ECO:0007669"/>
    <property type="project" value="UniProtKB-KW"/>
</dbReference>
<comment type="caution">
    <text evidence="7">The sequence shown here is derived from an EMBL/GenBank/DDBJ whole genome shotgun (WGS) entry which is preliminary data.</text>
</comment>
<comment type="similarity">
    <text evidence="1">Belongs to the sigma-70 factor family. ECF subfamily.</text>
</comment>
<dbReference type="InterPro" id="IPR029016">
    <property type="entry name" value="GAF-like_dom_sf"/>
</dbReference>
<dbReference type="InterPro" id="IPR013249">
    <property type="entry name" value="RNA_pol_sigma70_r4_t2"/>
</dbReference>
<dbReference type="GO" id="GO:0006352">
    <property type="term" value="P:DNA-templated transcription initiation"/>
    <property type="evidence" value="ECO:0007669"/>
    <property type="project" value="InterPro"/>
</dbReference>
<evidence type="ECO:0000256" key="2">
    <source>
        <dbReference type="ARBA" id="ARBA00023015"/>
    </source>
</evidence>
<dbReference type="InterPro" id="IPR039425">
    <property type="entry name" value="RNA_pol_sigma-70-like"/>
</dbReference>
<protein>
    <submittedName>
        <fullName evidence="7">Helix-turn-helix transcriptional regulator</fullName>
    </submittedName>
</protein>
<dbReference type="Pfam" id="PF08281">
    <property type="entry name" value="Sigma70_r4_2"/>
    <property type="match status" value="1"/>
</dbReference>
<proteinExistence type="inferred from homology"/>
<keyword evidence="2" id="KW-0805">Transcription regulation</keyword>
<dbReference type="SMART" id="SM00421">
    <property type="entry name" value="HTH_LUXR"/>
    <property type="match status" value="1"/>
</dbReference>
<dbReference type="SUPFAM" id="SSF88659">
    <property type="entry name" value="Sigma3 and sigma4 domains of RNA polymerase sigma factors"/>
    <property type="match status" value="1"/>
</dbReference>
<dbReference type="CDD" id="cd06170">
    <property type="entry name" value="LuxR_C_like"/>
    <property type="match status" value="1"/>
</dbReference>
<dbReference type="PANTHER" id="PTHR43133:SF8">
    <property type="entry name" value="RNA POLYMERASE SIGMA FACTOR HI_1459-RELATED"/>
    <property type="match status" value="1"/>
</dbReference>
<dbReference type="EMBL" id="QHKI01000031">
    <property type="protein sequence ID" value="RSM79998.1"/>
    <property type="molecule type" value="Genomic_DNA"/>
</dbReference>
<keyword evidence="4" id="KW-0238">DNA-binding</keyword>
<keyword evidence="3" id="KW-0731">Sigma factor</keyword>
<dbReference type="Gene3D" id="3.30.450.40">
    <property type="match status" value="1"/>
</dbReference>
<name>A0A428Z2P0_KIBAR</name>
<accession>A0A428Z2P0</accession>
<dbReference type="PANTHER" id="PTHR43133">
    <property type="entry name" value="RNA POLYMERASE ECF-TYPE SIGMA FACTO"/>
    <property type="match status" value="1"/>
</dbReference>
<dbReference type="OrthoDB" id="3689342at2"/>
<dbReference type="Proteomes" id="UP000287547">
    <property type="component" value="Unassembled WGS sequence"/>
</dbReference>
<evidence type="ECO:0000259" key="6">
    <source>
        <dbReference type="SMART" id="SM00421"/>
    </source>
</evidence>
<sequence>MSRANAADWEEFFRQWYPVMVRMGLAGGAGHSDAYDIASAVAICVWRSWTRWIAVEDKDKRRYLHTAVVRELARTRKKRAGQHERESRWGLDPLRPTPYDSAAGSHGNVDQLDGVREAMAILTPRQREVLVLLYIGQLVGWDVKDIADALGIHPDTIRRHRQNMRRSLVSFVGGNGHEHRRWLRAGERLHEDFHRGGQPSPLGLRPIILDAWNLAQERGLDPDRGTEVVLLDPSDLRQRREQSPIPARSPVLSELVDLAARHELLAVVLDADSIVLHRGGHRKALAAADRLGYVEGVCWDLDHAGVNAVGLARILGRPVTVNRFEHTFPDQHRLCCLAMPIRTPDSGHIILNLTTTTDALTKVPVAIHRQLHVLAHRLHRQLWAPRGSEP</sequence>
<gene>
    <name evidence="7" type="ORF">DMH04_30835</name>
</gene>
<dbReference type="Gene3D" id="1.10.10.10">
    <property type="entry name" value="Winged helix-like DNA-binding domain superfamily/Winged helix DNA-binding domain"/>
    <property type="match status" value="1"/>
</dbReference>
<dbReference type="GO" id="GO:0016987">
    <property type="term" value="F:sigma factor activity"/>
    <property type="evidence" value="ECO:0007669"/>
    <property type="project" value="UniProtKB-KW"/>
</dbReference>
<dbReference type="InterPro" id="IPR013324">
    <property type="entry name" value="RNA_pol_sigma_r3/r4-like"/>
</dbReference>
<dbReference type="RefSeq" id="WP_051795105.1">
    <property type="nucleotide sequence ID" value="NZ_QHKI01000031.1"/>
</dbReference>
<dbReference type="AlphaFoldDB" id="A0A428Z2P0"/>
<evidence type="ECO:0000256" key="5">
    <source>
        <dbReference type="ARBA" id="ARBA00023163"/>
    </source>
</evidence>
<keyword evidence="5" id="KW-0804">Transcription</keyword>
<evidence type="ECO:0000256" key="3">
    <source>
        <dbReference type="ARBA" id="ARBA00023082"/>
    </source>
</evidence>
<dbReference type="InterPro" id="IPR000792">
    <property type="entry name" value="Tscrpt_reg_LuxR_C"/>
</dbReference>
<dbReference type="InterPro" id="IPR036388">
    <property type="entry name" value="WH-like_DNA-bd_sf"/>
</dbReference>
<evidence type="ECO:0000313" key="7">
    <source>
        <dbReference type="EMBL" id="RSM79998.1"/>
    </source>
</evidence>